<dbReference type="InParanoid" id="A0A2P5DDJ9"/>
<dbReference type="OrthoDB" id="10336578at2759"/>
<dbReference type="AlphaFoldDB" id="A0A2P5DDJ9"/>
<comment type="caution">
    <text evidence="1">The sequence shown here is derived from an EMBL/GenBank/DDBJ whole genome shotgun (WGS) entry which is preliminary data.</text>
</comment>
<keyword evidence="2" id="KW-1185">Reference proteome</keyword>
<gene>
    <name evidence="1" type="ORF">TorRG33x02_254280</name>
</gene>
<dbReference type="Proteomes" id="UP000237000">
    <property type="component" value="Unassembled WGS sequence"/>
</dbReference>
<reference evidence="2" key="1">
    <citation type="submission" date="2016-06" db="EMBL/GenBank/DDBJ databases">
        <title>Parallel loss of symbiosis genes in relatives of nitrogen-fixing non-legume Parasponia.</title>
        <authorList>
            <person name="Van Velzen R."/>
            <person name="Holmer R."/>
            <person name="Bu F."/>
            <person name="Rutten L."/>
            <person name="Van Zeijl A."/>
            <person name="Liu W."/>
            <person name="Santuari L."/>
            <person name="Cao Q."/>
            <person name="Sharma T."/>
            <person name="Shen D."/>
            <person name="Roswanjaya Y."/>
            <person name="Wardhani T."/>
            <person name="Kalhor M.S."/>
            <person name="Jansen J."/>
            <person name="Van den Hoogen J."/>
            <person name="Gungor B."/>
            <person name="Hartog M."/>
            <person name="Hontelez J."/>
            <person name="Verver J."/>
            <person name="Yang W.-C."/>
            <person name="Schijlen E."/>
            <person name="Repin R."/>
            <person name="Schilthuizen M."/>
            <person name="Schranz E."/>
            <person name="Heidstra R."/>
            <person name="Miyata K."/>
            <person name="Fedorova E."/>
            <person name="Kohlen W."/>
            <person name="Bisseling T."/>
            <person name="Smit S."/>
            <person name="Geurts R."/>
        </authorList>
    </citation>
    <scope>NUCLEOTIDE SEQUENCE [LARGE SCALE GENOMIC DNA]</scope>
    <source>
        <strain evidence="2">cv. RG33-2</strain>
    </source>
</reference>
<protein>
    <submittedName>
        <fullName evidence="1">Uncharacterized protein</fullName>
    </submittedName>
</protein>
<name>A0A2P5DDJ9_TREOI</name>
<sequence>MAAQGKRECSRKLLLCATPPQPNKILKIRFPRNSKGFYKKGRKSFCVVS</sequence>
<accession>A0A2P5DDJ9</accession>
<evidence type="ECO:0000313" key="1">
    <source>
        <dbReference type="EMBL" id="PON71361.1"/>
    </source>
</evidence>
<evidence type="ECO:0000313" key="2">
    <source>
        <dbReference type="Proteomes" id="UP000237000"/>
    </source>
</evidence>
<proteinExistence type="predicted"/>
<organism evidence="1 2">
    <name type="scientific">Trema orientale</name>
    <name type="common">Charcoal tree</name>
    <name type="synonym">Celtis orientalis</name>
    <dbReference type="NCBI Taxonomy" id="63057"/>
    <lineage>
        <taxon>Eukaryota</taxon>
        <taxon>Viridiplantae</taxon>
        <taxon>Streptophyta</taxon>
        <taxon>Embryophyta</taxon>
        <taxon>Tracheophyta</taxon>
        <taxon>Spermatophyta</taxon>
        <taxon>Magnoliopsida</taxon>
        <taxon>eudicotyledons</taxon>
        <taxon>Gunneridae</taxon>
        <taxon>Pentapetalae</taxon>
        <taxon>rosids</taxon>
        <taxon>fabids</taxon>
        <taxon>Rosales</taxon>
        <taxon>Cannabaceae</taxon>
        <taxon>Trema</taxon>
    </lineage>
</organism>
<dbReference type="EMBL" id="JXTC01000277">
    <property type="protein sequence ID" value="PON71361.1"/>
    <property type="molecule type" value="Genomic_DNA"/>
</dbReference>